<dbReference type="Pfam" id="PF00271">
    <property type="entry name" value="Helicase_C"/>
    <property type="match status" value="1"/>
</dbReference>
<name>A0A5E8B5B1_9ASCO</name>
<feature type="compositionally biased region" description="Acidic residues" evidence="13">
    <location>
        <begin position="202"/>
        <end position="218"/>
    </location>
</feature>
<feature type="domain" description="Helicase ATP-binding" evidence="14">
    <location>
        <begin position="311"/>
        <end position="486"/>
    </location>
</feature>
<reference evidence="17 18" key="1">
    <citation type="submission" date="2019-09" db="EMBL/GenBank/DDBJ databases">
        <authorList>
            <person name="Brejova B."/>
        </authorList>
    </citation>
    <scope>NUCLEOTIDE SEQUENCE [LARGE SCALE GENOMIC DNA]</scope>
</reference>
<dbReference type="Proteomes" id="UP000398389">
    <property type="component" value="Unassembled WGS sequence"/>
</dbReference>
<feature type="coiled-coil region" evidence="12">
    <location>
        <begin position="681"/>
        <end position="717"/>
    </location>
</feature>
<dbReference type="SMART" id="SM00490">
    <property type="entry name" value="HELICc"/>
    <property type="match status" value="1"/>
</dbReference>
<dbReference type="PROSITE" id="PS51195">
    <property type="entry name" value="Q_MOTIF"/>
    <property type="match status" value="1"/>
</dbReference>
<evidence type="ECO:0000256" key="8">
    <source>
        <dbReference type="ARBA" id="ARBA00022884"/>
    </source>
</evidence>
<evidence type="ECO:0000256" key="9">
    <source>
        <dbReference type="ARBA" id="ARBA00023242"/>
    </source>
</evidence>
<keyword evidence="7" id="KW-0067">ATP-binding</keyword>
<dbReference type="Gene3D" id="3.40.50.300">
    <property type="entry name" value="P-loop containing nucleotide triphosphate hydrolases"/>
    <property type="match status" value="2"/>
</dbReference>
<feature type="region of interest" description="Disordered" evidence="13">
    <location>
        <begin position="190"/>
        <end position="259"/>
    </location>
</feature>
<sequence length="829" mass="92136">MAPAKKGNKAAPKGASKNASKGTTKTSSKNESKVVPKNESKTDPKTTSKDASKKEPKAALKATPKAELKAEPKNTSKNEPKIKTKKAFDDDFVMTISDDEEVIVAEESSDEEGKKEIPDADKAPKKKNKKNSKKNATKEEEAGPEGLSLDPEFVFDAGDGSTAIDDEFGGWDFEVKDKKKTFSKDVDLDEIIRRKGGLDNASDSEDEKADDEDDDDLALDGFGMGAQDDEEENEEEEDGDEESDEEEAEIPKNQEDTPQEIAKFYAPQTESVRATSTVHKTFQELSLSRPVLRGIAALKFSEPTPIQNAVIPIALLGKDIVAGAVTGSGKTAAYLIPILERLAYLPKKVAMTRVVVLTPTRELAVQVSDVATKLSQFLGSIRVGQAVGGLNLKQQEQVLKSRPDIVVATPGRFIDHVRNSPSFQVDAVEILVIDEADRMLEAGFQAELTELLSLLPQKRQTLLFSATMNNSIKDLIQLSLNKPVRIMINPPKQAAGGLIQEFIRTRNDKLEYKPAVLLWLLKKILDCQSIKQRIIVFVARKEAAHKLRIILGLQGVHVGELHGALTQEQRLQSVTRFKNLEVPILLCTDLASRGLDIPKIEVVINYDMPSTYEVYLHRVGRTARAGRQGRSISLVGESSSDRSIAREAIKSSMGNDDKQPKKKKNKFVTRTIDWEYVQPVYESMENKEETLTEILEEEKTEKMMAQAQRELTKSQNLLKHEAEIKSRPKRTWFETQADKMKSKYGTGPEDQQAKKADDAKKLVRDHPVLGAQLPKKQKRADTVGDGEGGRAYKKTKVERDESKKRGGPKKNKNQSKQKAKIARAKKYRK</sequence>
<keyword evidence="5" id="KW-0378">Hydrolase</keyword>
<dbReference type="SUPFAM" id="SSF52540">
    <property type="entry name" value="P-loop containing nucleoside triphosphate hydrolases"/>
    <property type="match status" value="2"/>
</dbReference>
<evidence type="ECO:0000313" key="18">
    <source>
        <dbReference type="Proteomes" id="UP000398389"/>
    </source>
</evidence>
<evidence type="ECO:0000256" key="10">
    <source>
        <dbReference type="ARBA" id="ARBA00047984"/>
    </source>
</evidence>
<dbReference type="SMART" id="SM00487">
    <property type="entry name" value="DEXDc"/>
    <property type="match status" value="1"/>
</dbReference>
<dbReference type="PANTHER" id="PTHR47959">
    <property type="entry name" value="ATP-DEPENDENT RNA HELICASE RHLE-RELATED"/>
    <property type="match status" value="1"/>
</dbReference>
<feature type="compositionally biased region" description="Basic residues" evidence="13">
    <location>
        <begin position="124"/>
        <end position="135"/>
    </location>
</feature>
<feature type="compositionally biased region" description="Basic and acidic residues" evidence="13">
    <location>
        <begin position="111"/>
        <end position="123"/>
    </location>
</feature>
<dbReference type="CDD" id="cd17947">
    <property type="entry name" value="DEADc_DDX27"/>
    <property type="match status" value="1"/>
</dbReference>
<organism evidence="17 18">
    <name type="scientific">Magnusiomyces paraingens</name>
    <dbReference type="NCBI Taxonomy" id="2606893"/>
    <lineage>
        <taxon>Eukaryota</taxon>
        <taxon>Fungi</taxon>
        <taxon>Dikarya</taxon>
        <taxon>Ascomycota</taxon>
        <taxon>Saccharomycotina</taxon>
        <taxon>Dipodascomycetes</taxon>
        <taxon>Dipodascales</taxon>
        <taxon>Dipodascaceae</taxon>
        <taxon>Magnusiomyces</taxon>
    </lineage>
</organism>
<dbReference type="InterPro" id="IPR011545">
    <property type="entry name" value="DEAD/DEAH_box_helicase_dom"/>
</dbReference>
<keyword evidence="12" id="KW-0175">Coiled coil</keyword>
<keyword evidence="8" id="KW-0694">RNA-binding</keyword>
<evidence type="ECO:0000259" key="15">
    <source>
        <dbReference type="PROSITE" id="PS51194"/>
    </source>
</evidence>
<evidence type="ECO:0000313" key="17">
    <source>
        <dbReference type="EMBL" id="VVT46732.1"/>
    </source>
</evidence>
<evidence type="ECO:0000256" key="5">
    <source>
        <dbReference type="ARBA" id="ARBA00022801"/>
    </source>
</evidence>
<dbReference type="RefSeq" id="XP_031851973.1">
    <property type="nucleotide sequence ID" value="XM_031996082.1"/>
</dbReference>
<accession>A0A5E8B5B1</accession>
<feature type="compositionally biased region" description="Acidic residues" evidence="13">
    <location>
        <begin position="97"/>
        <end position="110"/>
    </location>
</feature>
<keyword evidence="9" id="KW-0539">Nucleus</keyword>
<evidence type="ECO:0000256" key="12">
    <source>
        <dbReference type="SAM" id="Coils"/>
    </source>
</evidence>
<evidence type="ECO:0000259" key="14">
    <source>
        <dbReference type="PROSITE" id="PS51192"/>
    </source>
</evidence>
<dbReference type="EMBL" id="CABVLU010000001">
    <property type="protein sequence ID" value="VVT46732.1"/>
    <property type="molecule type" value="Genomic_DNA"/>
</dbReference>
<dbReference type="InterPro" id="IPR014001">
    <property type="entry name" value="Helicase_ATP-bd"/>
</dbReference>
<comment type="subcellular location">
    <subcellularLocation>
        <location evidence="1">Nucleus</location>
    </subcellularLocation>
</comment>
<dbReference type="InterPro" id="IPR001650">
    <property type="entry name" value="Helicase_C-like"/>
</dbReference>
<evidence type="ECO:0000259" key="16">
    <source>
        <dbReference type="PROSITE" id="PS51195"/>
    </source>
</evidence>
<dbReference type="GO" id="GO:0016787">
    <property type="term" value="F:hydrolase activity"/>
    <property type="evidence" value="ECO:0007669"/>
    <property type="project" value="UniProtKB-KW"/>
</dbReference>
<feature type="domain" description="DEAD-box RNA helicase Q" evidence="16">
    <location>
        <begin position="280"/>
        <end position="308"/>
    </location>
</feature>
<dbReference type="GO" id="GO:0006364">
    <property type="term" value="P:rRNA processing"/>
    <property type="evidence" value="ECO:0007669"/>
    <property type="project" value="UniProtKB-ARBA"/>
</dbReference>
<protein>
    <recommendedName>
        <fullName evidence="2">RNA helicase</fullName>
        <ecNumber evidence="2">3.6.4.13</ecNumber>
    </recommendedName>
</protein>
<feature type="compositionally biased region" description="Low complexity" evidence="13">
    <location>
        <begin position="1"/>
        <end position="21"/>
    </location>
</feature>
<dbReference type="GO" id="GO:0003724">
    <property type="term" value="F:RNA helicase activity"/>
    <property type="evidence" value="ECO:0007669"/>
    <property type="project" value="UniProtKB-EC"/>
</dbReference>
<dbReference type="EC" id="3.6.4.13" evidence="2"/>
<dbReference type="OrthoDB" id="10259843at2759"/>
<dbReference type="GeneID" id="43580182"/>
<evidence type="ECO:0000256" key="7">
    <source>
        <dbReference type="ARBA" id="ARBA00022840"/>
    </source>
</evidence>
<gene>
    <name evidence="17" type="ORF">SAPINGB_P001359</name>
</gene>
<feature type="short sequence motif" description="Q motif" evidence="11">
    <location>
        <begin position="280"/>
        <end position="308"/>
    </location>
</feature>
<dbReference type="PROSITE" id="PS51194">
    <property type="entry name" value="HELICASE_CTER"/>
    <property type="match status" value="1"/>
</dbReference>
<evidence type="ECO:0000256" key="13">
    <source>
        <dbReference type="SAM" id="MobiDB-lite"/>
    </source>
</evidence>
<dbReference type="GO" id="GO:0005524">
    <property type="term" value="F:ATP binding"/>
    <property type="evidence" value="ECO:0007669"/>
    <property type="project" value="UniProtKB-KW"/>
</dbReference>
<dbReference type="PANTHER" id="PTHR47959:SF1">
    <property type="entry name" value="ATP-DEPENDENT RNA HELICASE DBPA"/>
    <property type="match status" value="1"/>
</dbReference>
<dbReference type="InterPro" id="IPR000629">
    <property type="entry name" value="RNA-helicase_DEAD-box_CS"/>
</dbReference>
<dbReference type="InterPro" id="IPR050079">
    <property type="entry name" value="DEAD_box_RNA_helicase"/>
</dbReference>
<dbReference type="AlphaFoldDB" id="A0A5E8B5B1"/>
<feature type="compositionally biased region" description="Basic and acidic residues" evidence="13">
    <location>
        <begin position="779"/>
        <end position="804"/>
    </location>
</feature>
<dbReference type="InterPro" id="IPR027417">
    <property type="entry name" value="P-loop_NTPase"/>
</dbReference>
<evidence type="ECO:0000256" key="3">
    <source>
        <dbReference type="ARBA" id="ARBA00022517"/>
    </source>
</evidence>
<evidence type="ECO:0000256" key="4">
    <source>
        <dbReference type="ARBA" id="ARBA00022741"/>
    </source>
</evidence>
<dbReference type="GO" id="GO:0003723">
    <property type="term" value="F:RNA binding"/>
    <property type="evidence" value="ECO:0007669"/>
    <property type="project" value="UniProtKB-KW"/>
</dbReference>
<evidence type="ECO:0000256" key="11">
    <source>
        <dbReference type="PROSITE-ProRule" id="PRU00552"/>
    </source>
</evidence>
<feature type="compositionally biased region" description="Basic residues" evidence="13">
    <location>
        <begin position="805"/>
        <end position="829"/>
    </location>
</feature>
<feature type="domain" description="Helicase C-terminal" evidence="15">
    <location>
        <begin position="519"/>
        <end position="664"/>
    </location>
</feature>
<feature type="compositionally biased region" description="Basic and acidic residues" evidence="13">
    <location>
        <begin position="28"/>
        <end position="89"/>
    </location>
</feature>
<dbReference type="PROSITE" id="PS00039">
    <property type="entry name" value="DEAD_ATP_HELICASE"/>
    <property type="match status" value="1"/>
</dbReference>
<feature type="compositionally biased region" description="Basic and acidic residues" evidence="13">
    <location>
        <begin position="751"/>
        <end position="767"/>
    </location>
</feature>
<dbReference type="GO" id="GO:0005634">
    <property type="term" value="C:nucleus"/>
    <property type="evidence" value="ECO:0007669"/>
    <property type="project" value="UniProtKB-SubCell"/>
</dbReference>
<dbReference type="GO" id="GO:0005829">
    <property type="term" value="C:cytosol"/>
    <property type="evidence" value="ECO:0007669"/>
    <property type="project" value="TreeGrafter"/>
</dbReference>
<evidence type="ECO:0000256" key="6">
    <source>
        <dbReference type="ARBA" id="ARBA00022806"/>
    </source>
</evidence>
<dbReference type="CDD" id="cd18787">
    <property type="entry name" value="SF2_C_DEAD"/>
    <property type="match status" value="1"/>
</dbReference>
<proteinExistence type="predicted"/>
<keyword evidence="6" id="KW-0347">Helicase</keyword>
<keyword evidence="3" id="KW-0690">Ribosome biogenesis</keyword>
<keyword evidence="4" id="KW-0547">Nucleotide-binding</keyword>
<feature type="compositionally biased region" description="Acidic residues" evidence="13">
    <location>
        <begin position="227"/>
        <end position="248"/>
    </location>
</feature>
<evidence type="ECO:0000256" key="1">
    <source>
        <dbReference type="ARBA" id="ARBA00004123"/>
    </source>
</evidence>
<keyword evidence="18" id="KW-1185">Reference proteome</keyword>
<feature type="region of interest" description="Disordered" evidence="13">
    <location>
        <begin position="728"/>
        <end position="829"/>
    </location>
</feature>
<feature type="region of interest" description="Disordered" evidence="13">
    <location>
        <begin position="1"/>
        <end position="170"/>
    </location>
</feature>
<dbReference type="Pfam" id="PF00270">
    <property type="entry name" value="DEAD"/>
    <property type="match status" value="1"/>
</dbReference>
<evidence type="ECO:0000256" key="2">
    <source>
        <dbReference type="ARBA" id="ARBA00012552"/>
    </source>
</evidence>
<dbReference type="InterPro" id="IPR014014">
    <property type="entry name" value="RNA_helicase_DEAD_Q_motif"/>
</dbReference>
<comment type="catalytic activity">
    <reaction evidence="10">
        <text>ATP + H2O = ADP + phosphate + H(+)</text>
        <dbReference type="Rhea" id="RHEA:13065"/>
        <dbReference type="ChEBI" id="CHEBI:15377"/>
        <dbReference type="ChEBI" id="CHEBI:15378"/>
        <dbReference type="ChEBI" id="CHEBI:30616"/>
        <dbReference type="ChEBI" id="CHEBI:43474"/>
        <dbReference type="ChEBI" id="CHEBI:456216"/>
        <dbReference type="EC" id="3.6.4.13"/>
    </reaction>
</comment>
<dbReference type="PROSITE" id="PS51192">
    <property type="entry name" value="HELICASE_ATP_BIND_1"/>
    <property type="match status" value="1"/>
</dbReference>